<accession>A0A3B0B2Y4</accession>
<dbReference type="EMBL" id="RBAM01000010">
    <property type="protein sequence ID" value="RKN65817.1"/>
    <property type="molecule type" value="Genomic_DNA"/>
</dbReference>
<dbReference type="PANTHER" id="PTHR23115">
    <property type="entry name" value="TRANSLATION FACTOR"/>
    <property type="match status" value="1"/>
</dbReference>
<dbReference type="SUPFAM" id="SSF52540">
    <property type="entry name" value="P-loop containing nucleoside triphosphate hydrolases"/>
    <property type="match status" value="1"/>
</dbReference>
<dbReference type="NCBIfam" id="TIGR02034">
    <property type="entry name" value="CysN"/>
    <property type="match status" value="1"/>
</dbReference>
<evidence type="ECO:0000256" key="4">
    <source>
        <dbReference type="ARBA" id="ARBA00022741"/>
    </source>
</evidence>
<dbReference type="CDD" id="cd04166">
    <property type="entry name" value="CysN_ATPS"/>
    <property type="match status" value="1"/>
</dbReference>
<protein>
    <recommendedName>
        <fullName evidence="1">sulfate adenylyltransferase</fullName>
        <ecNumber evidence="1">2.7.7.4</ecNumber>
    </recommendedName>
</protein>
<dbReference type="InterPro" id="IPR009001">
    <property type="entry name" value="Transl_elong_EF1A/Init_IF2_C"/>
</dbReference>
<dbReference type="SUPFAM" id="SSF50447">
    <property type="entry name" value="Translation proteins"/>
    <property type="match status" value="1"/>
</dbReference>
<organism evidence="8 9">
    <name type="scientific">Streptomyces klenkii</name>
    <dbReference type="NCBI Taxonomy" id="1420899"/>
    <lineage>
        <taxon>Bacteria</taxon>
        <taxon>Bacillati</taxon>
        <taxon>Actinomycetota</taxon>
        <taxon>Actinomycetes</taxon>
        <taxon>Kitasatosporales</taxon>
        <taxon>Streptomycetaceae</taxon>
        <taxon>Streptomyces</taxon>
    </lineage>
</organism>
<keyword evidence="9" id="KW-1185">Reference proteome</keyword>
<name>A0A3B0B2Y4_9ACTN</name>
<dbReference type="Pfam" id="PF00009">
    <property type="entry name" value="GTP_EFTU"/>
    <property type="match status" value="1"/>
</dbReference>
<dbReference type="CDD" id="cd03695">
    <property type="entry name" value="CysN_NodQ_II"/>
    <property type="match status" value="1"/>
</dbReference>
<dbReference type="InterPro" id="IPR009000">
    <property type="entry name" value="Transl_B-barrel_sf"/>
</dbReference>
<dbReference type="InterPro" id="IPR041757">
    <property type="entry name" value="CysN_GTP-bd"/>
</dbReference>
<dbReference type="PRINTS" id="PR00315">
    <property type="entry name" value="ELONGATNFCT"/>
</dbReference>
<dbReference type="GO" id="GO:0005525">
    <property type="term" value="F:GTP binding"/>
    <property type="evidence" value="ECO:0007669"/>
    <property type="project" value="UniProtKB-KW"/>
</dbReference>
<feature type="domain" description="Tr-type G" evidence="7">
    <location>
        <begin position="11"/>
        <end position="225"/>
    </location>
</feature>
<keyword evidence="3 8" id="KW-0548">Nucleotidyltransferase</keyword>
<dbReference type="FunFam" id="3.40.50.300:FF:000119">
    <property type="entry name" value="Sulfate adenylyltransferase subunit 1"/>
    <property type="match status" value="1"/>
</dbReference>
<evidence type="ECO:0000313" key="8">
    <source>
        <dbReference type="EMBL" id="RKN65817.1"/>
    </source>
</evidence>
<evidence type="ECO:0000256" key="2">
    <source>
        <dbReference type="ARBA" id="ARBA00022679"/>
    </source>
</evidence>
<dbReference type="OrthoDB" id="9804504at2"/>
<dbReference type="RefSeq" id="WP_120757545.1">
    <property type="nucleotide sequence ID" value="NZ_JBFADQ010000016.1"/>
</dbReference>
<evidence type="ECO:0000259" key="7">
    <source>
        <dbReference type="PROSITE" id="PS51722"/>
    </source>
</evidence>
<dbReference type="GO" id="GO:0006790">
    <property type="term" value="P:sulfur compound metabolic process"/>
    <property type="evidence" value="ECO:0007669"/>
    <property type="project" value="InterPro"/>
</dbReference>
<gene>
    <name evidence="8" type="ORF">D7231_23635</name>
</gene>
<keyword evidence="5" id="KW-0067">ATP-binding</keyword>
<dbReference type="PROSITE" id="PS51722">
    <property type="entry name" value="G_TR_2"/>
    <property type="match status" value="1"/>
</dbReference>
<dbReference type="Proteomes" id="UP000270343">
    <property type="component" value="Unassembled WGS sequence"/>
</dbReference>
<dbReference type="InterPro" id="IPR054696">
    <property type="entry name" value="GTP-eEF1A_C"/>
</dbReference>
<evidence type="ECO:0000256" key="6">
    <source>
        <dbReference type="ARBA" id="ARBA00023134"/>
    </source>
</evidence>
<dbReference type="EC" id="2.7.7.4" evidence="1"/>
<dbReference type="InterPro" id="IPR011779">
    <property type="entry name" value="SO4_adenylTrfase_lsu"/>
</dbReference>
<proteinExistence type="predicted"/>
<keyword evidence="6" id="KW-0342">GTP-binding</keyword>
<dbReference type="InterPro" id="IPR000795">
    <property type="entry name" value="T_Tr_GTP-bd_dom"/>
</dbReference>
<dbReference type="GO" id="GO:0003924">
    <property type="term" value="F:GTPase activity"/>
    <property type="evidence" value="ECO:0007669"/>
    <property type="project" value="InterPro"/>
</dbReference>
<dbReference type="InterPro" id="IPR031157">
    <property type="entry name" value="G_TR_CS"/>
</dbReference>
<evidence type="ECO:0000256" key="5">
    <source>
        <dbReference type="ARBA" id="ARBA00022840"/>
    </source>
</evidence>
<dbReference type="PROSITE" id="PS00301">
    <property type="entry name" value="G_TR_1"/>
    <property type="match status" value="1"/>
</dbReference>
<dbReference type="InterPro" id="IPR044138">
    <property type="entry name" value="CysN_II"/>
</dbReference>
<evidence type="ECO:0000256" key="3">
    <source>
        <dbReference type="ARBA" id="ARBA00022695"/>
    </source>
</evidence>
<keyword evidence="4" id="KW-0547">Nucleotide-binding</keyword>
<dbReference type="InterPro" id="IPR050100">
    <property type="entry name" value="TRAFAC_GTPase_members"/>
</dbReference>
<dbReference type="Gene3D" id="2.40.30.10">
    <property type="entry name" value="Translation factors"/>
    <property type="match status" value="2"/>
</dbReference>
<sequence length="425" mass="45241">MTTSVTDDAATSLLRFATAGSVDDGKSTLVGRLLHDSKSVLTDQLEALAHASRDRGTGAPDLALLTDGLRAEREQGITIDVAYRYFATPRRRFILADTPGHVQYTRNMVTGASTAQTAVVLVDARNGVVEQTRRHLAVAALLRVPYVLLAVNKMDLVGYAEAVFAAIAAEFTAYARGLGVCEVTAVPVSALAGDNVVTPSAHMDWYGGPTVLEYLETVPVVTDPAAEPARFPVQYTIRPQTTTHPDYRGYAGRITSGVLRVGDVVTVLPSGHTSTITAIDTLGHSADIAWAPQSITLHLADDLDVSRGDLITPAASAPQITQDVEATVCHLADQPLLPGARVLLKHITRTVRALVKDIPSRLTLEDLSQHPNPGRLNANDIGRVTLRTAEPLALDPYATSRHTGSFLLIDPADGTTLAGGVMDTR</sequence>
<dbReference type="CDD" id="cd04095">
    <property type="entry name" value="CysN_NoDQ_III"/>
    <property type="match status" value="1"/>
</dbReference>
<reference evidence="8 9" key="1">
    <citation type="journal article" date="2015" name="Antonie Van Leeuwenhoek">
        <title>Streptomyces klenkii sp. nov., isolated from deep marine sediment.</title>
        <authorList>
            <person name="Veyisoglu A."/>
            <person name="Sahin N."/>
        </authorList>
    </citation>
    <scope>NUCLEOTIDE SEQUENCE [LARGE SCALE GENOMIC DNA]</scope>
    <source>
        <strain evidence="8 9">KCTC 29202</strain>
    </source>
</reference>
<dbReference type="GO" id="GO:0005524">
    <property type="term" value="F:ATP binding"/>
    <property type="evidence" value="ECO:0007669"/>
    <property type="project" value="UniProtKB-KW"/>
</dbReference>
<comment type="caution">
    <text evidence="8">The sequence shown here is derived from an EMBL/GenBank/DDBJ whole genome shotgun (WGS) entry which is preliminary data.</text>
</comment>
<evidence type="ECO:0000256" key="1">
    <source>
        <dbReference type="ARBA" id="ARBA00012391"/>
    </source>
</evidence>
<dbReference type="Pfam" id="PF22594">
    <property type="entry name" value="GTP-eEF1A_C"/>
    <property type="match status" value="1"/>
</dbReference>
<dbReference type="SUPFAM" id="SSF50465">
    <property type="entry name" value="EF-Tu/eEF-1alpha/eIF2-gamma C-terminal domain"/>
    <property type="match status" value="1"/>
</dbReference>
<evidence type="ECO:0000313" key="9">
    <source>
        <dbReference type="Proteomes" id="UP000270343"/>
    </source>
</evidence>
<keyword evidence="2 8" id="KW-0808">Transferase</keyword>
<dbReference type="GO" id="GO:0004781">
    <property type="term" value="F:sulfate adenylyltransferase (ATP) activity"/>
    <property type="evidence" value="ECO:0007669"/>
    <property type="project" value="UniProtKB-EC"/>
</dbReference>
<dbReference type="InterPro" id="IPR027417">
    <property type="entry name" value="P-loop_NTPase"/>
</dbReference>
<dbReference type="InterPro" id="IPR044139">
    <property type="entry name" value="CysN_NoDQ_III"/>
</dbReference>
<dbReference type="Gene3D" id="3.40.50.300">
    <property type="entry name" value="P-loop containing nucleotide triphosphate hydrolases"/>
    <property type="match status" value="1"/>
</dbReference>
<dbReference type="AlphaFoldDB" id="A0A3B0B2Y4"/>